<organism evidence="2 3">
    <name type="scientific">Marinobacter salarius</name>
    <dbReference type="NCBI Taxonomy" id="1420917"/>
    <lineage>
        <taxon>Bacteria</taxon>
        <taxon>Pseudomonadati</taxon>
        <taxon>Pseudomonadota</taxon>
        <taxon>Gammaproteobacteria</taxon>
        <taxon>Pseudomonadales</taxon>
        <taxon>Marinobacteraceae</taxon>
        <taxon>Marinobacter</taxon>
    </lineage>
</organism>
<gene>
    <name evidence="2" type="ORF">MARSALSMR5_04293</name>
</gene>
<dbReference type="Proteomes" id="UP000193100">
    <property type="component" value="Plasmid pSMR5"/>
</dbReference>
<accession>A0A1W6KFX7</accession>
<name>A0A1W6KFX7_9GAMM</name>
<evidence type="ECO:0000313" key="3">
    <source>
        <dbReference type="Proteomes" id="UP000193100"/>
    </source>
</evidence>
<keyword evidence="1" id="KW-0812">Transmembrane</keyword>
<proteinExistence type="predicted"/>
<dbReference type="EMBL" id="CP020932">
    <property type="protein sequence ID" value="ARM86310.1"/>
    <property type="molecule type" value="Genomic_DNA"/>
</dbReference>
<feature type="transmembrane region" description="Helical" evidence="1">
    <location>
        <begin position="55"/>
        <end position="82"/>
    </location>
</feature>
<keyword evidence="1" id="KW-1133">Transmembrane helix</keyword>
<geneLocation type="plasmid" evidence="3">
    <name>psmr5</name>
</geneLocation>
<protein>
    <submittedName>
        <fullName evidence="2">Uncharacterized protein</fullName>
    </submittedName>
</protein>
<dbReference type="GeneID" id="77258185"/>
<keyword evidence="1" id="KW-0472">Membrane</keyword>
<feature type="transmembrane region" description="Helical" evidence="1">
    <location>
        <begin position="94"/>
        <end position="113"/>
    </location>
</feature>
<feature type="transmembrane region" description="Helical" evidence="1">
    <location>
        <begin position="21"/>
        <end position="40"/>
    </location>
</feature>
<evidence type="ECO:0000313" key="2">
    <source>
        <dbReference type="EMBL" id="ARM86310.1"/>
    </source>
</evidence>
<evidence type="ECO:0000256" key="1">
    <source>
        <dbReference type="SAM" id="Phobius"/>
    </source>
</evidence>
<keyword evidence="2" id="KW-0614">Plasmid</keyword>
<dbReference type="AlphaFoldDB" id="A0A1W6KFX7"/>
<dbReference type="RefSeq" id="WP_085682260.1">
    <property type="nucleotide sequence ID" value="NZ_CP020932.1"/>
</dbReference>
<sequence>MKSTTPQTNKSVWEKRLGWRFAQVYVALIGAFILPATAHAKLSDWLVSLGEEFGIGIPIVIVILGAVGVALAGFGILSAVMAKKNQRPLEHQGWFIVGGVLLVLLIPFVAGLGESISGEDAESAVQGVLGGT</sequence>
<reference evidence="2 3" key="1">
    <citation type="submission" date="2017-04" db="EMBL/GenBank/DDBJ databases">
        <title>Genome Sequence of Marinobacter salarius strain SMR5 Isolated from a culture of the Diatom Skeletonema marinoi.</title>
        <authorList>
            <person name="Topel M."/>
            <person name="Pinder M.I.M."/>
            <person name="Johansson O.N."/>
            <person name="Kourtchenko O."/>
            <person name="Godhe A."/>
            <person name="Clarke A.K."/>
        </authorList>
    </citation>
    <scope>NUCLEOTIDE SEQUENCE [LARGE SCALE GENOMIC DNA]</scope>
    <source>
        <strain evidence="2 3">SMR5</strain>
        <plasmid evidence="3">Plasmid psmr5</plasmid>
    </source>
</reference>